<reference evidence="2" key="1">
    <citation type="submission" date="2020-09" db="EMBL/GenBank/DDBJ databases">
        <title>Draft Genome Sequence of Paenibacillus sp. WST5.</title>
        <authorList>
            <person name="Bao Z."/>
        </authorList>
    </citation>
    <scope>NUCLEOTIDE SEQUENCE</scope>
    <source>
        <strain evidence="2">WST5</strain>
    </source>
</reference>
<evidence type="ECO:0000313" key="3">
    <source>
        <dbReference type="Proteomes" id="UP000650466"/>
    </source>
</evidence>
<gene>
    <name evidence="2" type="ORF">ICC18_13940</name>
</gene>
<sequence>MPFAYQVRPETVGQFTGLRDKNGKEIYAGDILRWKTIDREYQDHYGDNIPNGHYHEFLGYEIKTLEGVVVFQDCAYWVVNEDTNDVNAELSWIGNAFSPFEDLDIVKFFEDEELFKLYGYEDMESLMDSIEKIEIIGNIYENPELLKG</sequence>
<dbReference type="Pfam" id="PF09643">
    <property type="entry name" value="YopX"/>
    <property type="match status" value="2"/>
</dbReference>
<dbReference type="EMBL" id="JACVVD010000004">
    <property type="protein sequence ID" value="MBD0381221.1"/>
    <property type="molecule type" value="Genomic_DNA"/>
</dbReference>
<organism evidence="2 3">
    <name type="scientific">Paenibacillus sedimenti</name>
    <dbReference type="NCBI Taxonomy" id="2770274"/>
    <lineage>
        <taxon>Bacteria</taxon>
        <taxon>Bacillati</taxon>
        <taxon>Bacillota</taxon>
        <taxon>Bacilli</taxon>
        <taxon>Bacillales</taxon>
        <taxon>Paenibacillaceae</taxon>
        <taxon>Paenibacillus</taxon>
    </lineage>
</organism>
<dbReference type="InterPro" id="IPR019096">
    <property type="entry name" value="YopX_protein"/>
</dbReference>
<protein>
    <recommendedName>
        <fullName evidence="1">YopX protein domain-containing protein</fullName>
    </recommendedName>
</protein>
<dbReference type="Proteomes" id="UP000650466">
    <property type="component" value="Unassembled WGS sequence"/>
</dbReference>
<dbReference type="InterPro" id="IPR023385">
    <property type="entry name" value="YopX-like_C"/>
</dbReference>
<evidence type="ECO:0000313" key="2">
    <source>
        <dbReference type="EMBL" id="MBD0381221.1"/>
    </source>
</evidence>
<feature type="domain" description="YopX protein" evidence="1">
    <location>
        <begin position="9"/>
        <end position="94"/>
    </location>
</feature>
<accession>A0A926QJ06</accession>
<dbReference type="SUPFAM" id="SSF159006">
    <property type="entry name" value="YopX-like"/>
    <property type="match status" value="1"/>
</dbReference>
<proteinExistence type="predicted"/>
<name>A0A926QJ06_9BACL</name>
<comment type="caution">
    <text evidence="2">The sequence shown here is derived from an EMBL/GenBank/DDBJ whole genome shotgun (WGS) entry which is preliminary data.</text>
</comment>
<feature type="domain" description="YopX protein" evidence="1">
    <location>
        <begin position="104"/>
        <end position="147"/>
    </location>
</feature>
<keyword evidence="3" id="KW-1185">Reference proteome</keyword>
<dbReference type="AlphaFoldDB" id="A0A926QJ06"/>
<evidence type="ECO:0000259" key="1">
    <source>
        <dbReference type="Pfam" id="PF09643"/>
    </source>
</evidence>
<dbReference type="Gene3D" id="2.30.30.290">
    <property type="entry name" value="YopX-like domains"/>
    <property type="match status" value="1"/>
</dbReference>